<dbReference type="EMBL" id="CP095074">
    <property type="protein sequence ID" value="UOQ93157.1"/>
    <property type="molecule type" value="Genomic_DNA"/>
</dbReference>
<evidence type="ECO:0000256" key="1">
    <source>
        <dbReference type="SAM" id="SignalP"/>
    </source>
</evidence>
<sequence>MKKIFALFLMVVALMILAVGCSSDAGSEEKAGSATETPAEITFGSATVGGFWYTLSGAMSDKMADVFPNSSTTIVEGVLFPTY</sequence>
<name>A0ABY4H2F8_9BACI</name>
<dbReference type="PROSITE" id="PS51257">
    <property type="entry name" value="PROKAR_LIPOPROTEIN"/>
    <property type="match status" value="1"/>
</dbReference>
<protein>
    <submittedName>
        <fullName evidence="2">Uncharacterized protein</fullName>
    </submittedName>
</protein>
<gene>
    <name evidence="2" type="ORF">MUO14_22685</name>
</gene>
<reference evidence="2 3" key="1">
    <citation type="submission" date="2022-04" db="EMBL/GenBank/DDBJ databases">
        <title>Halobacillus sp. isolated from saltern.</title>
        <authorList>
            <person name="Won M."/>
            <person name="Lee C.-M."/>
            <person name="Woen H.-Y."/>
            <person name="Kwon S.-W."/>
        </authorList>
    </citation>
    <scope>NUCLEOTIDE SEQUENCE [LARGE SCALE GENOMIC DNA]</scope>
    <source>
        <strain evidence="2 3">SSTM10-2</strain>
    </source>
</reference>
<organism evidence="2 3">
    <name type="scientific">Halobacillus shinanisalinarum</name>
    <dbReference type="NCBI Taxonomy" id="2932258"/>
    <lineage>
        <taxon>Bacteria</taxon>
        <taxon>Bacillati</taxon>
        <taxon>Bacillota</taxon>
        <taxon>Bacilli</taxon>
        <taxon>Bacillales</taxon>
        <taxon>Bacillaceae</taxon>
        <taxon>Halobacillus</taxon>
    </lineage>
</organism>
<accession>A0ABY4H2F8</accession>
<feature type="chain" id="PRO_5047115045" evidence="1">
    <location>
        <begin position="19"/>
        <end position="83"/>
    </location>
</feature>
<proteinExistence type="predicted"/>
<evidence type="ECO:0000313" key="3">
    <source>
        <dbReference type="Proteomes" id="UP000831880"/>
    </source>
</evidence>
<keyword evidence="3" id="KW-1185">Reference proteome</keyword>
<keyword evidence="1" id="KW-0732">Signal</keyword>
<dbReference type="Proteomes" id="UP000831880">
    <property type="component" value="Chromosome"/>
</dbReference>
<evidence type="ECO:0000313" key="2">
    <source>
        <dbReference type="EMBL" id="UOQ93157.1"/>
    </source>
</evidence>
<dbReference type="RefSeq" id="WP_244752761.1">
    <property type="nucleotide sequence ID" value="NZ_CP095074.1"/>
</dbReference>
<feature type="signal peptide" evidence="1">
    <location>
        <begin position="1"/>
        <end position="18"/>
    </location>
</feature>